<dbReference type="GO" id="GO:0008686">
    <property type="term" value="F:3,4-dihydroxy-2-butanone-4-phosphate synthase activity"/>
    <property type="evidence" value="ECO:0007669"/>
    <property type="project" value="UniProtKB-EC"/>
</dbReference>
<evidence type="ECO:0000256" key="4">
    <source>
        <dbReference type="ARBA" id="ARBA00012153"/>
    </source>
</evidence>
<dbReference type="PROSITE" id="PS01359">
    <property type="entry name" value="ZF_PHD_1"/>
    <property type="match status" value="1"/>
</dbReference>
<feature type="region of interest" description="Disordered" evidence="15">
    <location>
        <begin position="182"/>
        <end position="279"/>
    </location>
</feature>
<comment type="cofactor">
    <cofactor evidence="1">
        <name>Mg(2+)</name>
        <dbReference type="ChEBI" id="CHEBI:18420"/>
    </cofactor>
</comment>
<reference evidence="17" key="1">
    <citation type="submission" date="2021-07" db="EMBL/GenBank/DDBJ databases">
        <title>Draft genome of Mortierella alpina, strain LL118, isolated from an aspen leaf litter sample.</title>
        <authorList>
            <person name="Yang S."/>
            <person name="Vinatzer B.A."/>
        </authorList>
    </citation>
    <scope>NUCLEOTIDE SEQUENCE</scope>
    <source>
        <strain evidence="17">LL118</strain>
    </source>
</reference>
<dbReference type="SUPFAM" id="SSF57903">
    <property type="entry name" value="FYVE/PHD zinc finger"/>
    <property type="match status" value="1"/>
</dbReference>
<gene>
    <name evidence="17" type="ORF">KVV02_008511</name>
</gene>
<feature type="compositionally biased region" description="Polar residues" evidence="15">
    <location>
        <begin position="543"/>
        <end position="552"/>
    </location>
</feature>
<evidence type="ECO:0000256" key="7">
    <source>
        <dbReference type="ARBA" id="ARBA00022723"/>
    </source>
</evidence>
<dbReference type="Pfam" id="PF13508">
    <property type="entry name" value="Acetyltransf_7"/>
    <property type="match status" value="1"/>
</dbReference>
<feature type="compositionally biased region" description="Acidic residues" evidence="15">
    <location>
        <begin position="269"/>
        <end position="279"/>
    </location>
</feature>
<evidence type="ECO:0000256" key="10">
    <source>
        <dbReference type="ARBA" id="ARBA00022842"/>
    </source>
</evidence>
<feature type="region of interest" description="Disordered" evidence="15">
    <location>
        <begin position="392"/>
        <end position="482"/>
    </location>
</feature>
<evidence type="ECO:0000256" key="9">
    <source>
        <dbReference type="ARBA" id="ARBA00022833"/>
    </source>
</evidence>
<dbReference type="SUPFAM" id="SSF55821">
    <property type="entry name" value="YrdC/RibB"/>
    <property type="match status" value="1"/>
</dbReference>
<keyword evidence="13" id="KW-0456">Lyase</keyword>
<dbReference type="FunFam" id="3.90.870.10:FF:000002">
    <property type="entry name" value="3,4-dihydroxy-2-butanone 4-phosphate synthase"/>
    <property type="match status" value="1"/>
</dbReference>
<proteinExistence type="inferred from homology"/>
<dbReference type="GO" id="GO:0016747">
    <property type="term" value="F:acyltransferase activity, transferring groups other than amino-acyl groups"/>
    <property type="evidence" value="ECO:0007669"/>
    <property type="project" value="InterPro"/>
</dbReference>
<comment type="subunit">
    <text evidence="3">Homodimer.</text>
</comment>
<comment type="pathway">
    <text evidence="2">Cofactor biosynthesis; riboflavin biosynthesis; 2-hydroxy-3-oxobutyl phosphate from D-ribulose 5-phosphate: step 1/1.</text>
</comment>
<keyword evidence="8" id="KW-0863">Zinc-finger</keyword>
<dbReference type="InterPro" id="IPR019786">
    <property type="entry name" value="Zinc_finger_PHD-type_CS"/>
</dbReference>
<evidence type="ECO:0000256" key="6">
    <source>
        <dbReference type="ARBA" id="ARBA00022619"/>
    </source>
</evidence>
<dbReference type="HAMAP" id="MF_00180">
    <property type="entry name" value="RibB"/>
    <property type="match status" value="1"/>
</dbReference>
<keyword evidence="7" id="KW-0479">Metal-binding</keyword>
<dbReference type="EC" id="4.1.99.12" evidence="4"/>
<evidence type="ECO:0000256" key="12">
    <source>
        <dbReference type="ARBA" id="ARBA00023211"/>
    </source>
</evidence>
<dbReference type="AlphaFoldDB" id="A0A9P8A848"/>
<dbReference type="SMART" id="SM00249">
    <property type="entry name" value="PHD"/>
    <property type="match status" value="1"/>
</dbReference>
<evidence type="ECO:0000256" key="14">
    <source>
        <dbReference type="ARBA" id="ARBA00060730"/>
    </source>
</evidence>
<comment type="caution">
    <text evidence="17">The sequence shown here is derived from an EMBL/GenBank/DDBJ whole genome shotgun (WGS) entry which is preliminary data.</text>
</comment>
<feature type="compositionally biased region" description="Basic residues" evidence="15">
    <location>
        <begin position="532"/>
        <end position="542"/>
    </location>
</feature>
<evidence type="ECO:0000256" key="8">
    <source>
        <dbReference type="ARBA" id="ARBA00022771"/>
    </source>
</evidence>
<dbReference type="InterPro" id="IPR000422">
    <property type="entry name" value="DHBP_synthase_RibB"/>
</dbReference>
<evidence type="ECO:0000256" key="13">
    <source>
        <dbReference type="ARBA" id="ARBA00023239"/>
    </source>
</evidence>
<keyword evidence="9" id="KW-0862">Zinc</keyword>
<dbReference type="GO" id="GO:0005829">
    <property type="term" value="C:cytosol"/>
    <property type="evidence" value="ECO:0007669"/>
    <property type="project" value="TreeGrafter"/>
</dbReference>
<evidence type="ECO:0000256" key="5">
    <source>
        <dbReference type="ARBA" id="ARBA00018836"/>
    </source>
</evidence>
<protein>
    <recommendedName>
        <fullName evidence="5">3,4-dihydroxy-2-butanone 4-phosphate synthase</fullName>
        <ecNumber evidence="4">4.1.99.12</ecNumber>
    </recommendedName>
</protein>
<dbReference type="InterPro" id="IPR001965">
    <property type="entry name" value="Znf_PHD"/>
</dbReference>
<dbReference type="GO" id="GO:0009231">
    <property type="term" value="P:riboflavin biosynthetic process"/>
    <property type="evidence" value="ECO:0007669"/>
    <property type="project" value="UniProtKB-KW"/>
</dbReference>
<dbReference type="InterPro" id="IPR011011">
    <property type="entry name" value="Znf_FYVE_PHD"/>
</dbReference>
<evidence type="ECO:0000256" key="3">
    <source>
        <dbReference type="ARBA" id="ARBA00011738"/>
    </source>
</evidence>
<dbReference type="GO" id="GO:0008270">
    <property type="term" value="F:zinc ion binding"/>
    <property type="evidence" value="ECO:0007669"/>
    <property type="project" value="UniProtKB-KW"/>
</dbReference>
<evidence type="ECO:0000256" key="11">
    <source>
        <dbReference type="ARBA" id="ARBA00023206"/>
    </source>
</evidence>
<evidence type="ECO:0000259" key="16">
    <source>
        <dbReference type="PROSITE" id="PS51186"/>
    </source>
</evidence>
<dbReference type="Gene3D" id="3.90.870.10">
    <property type="entry name" value="DHBP synthase"/>
    <property type="match status" value="1"/>
</dbReference>
<feature type="compositionally biased region" description="Basic and acidic residues" evidence="15">
    <location>
        <begin position="224"/>
        <end position="236"/>
    </location>
</feature>
<dbReference type="Gene3D" id="3.40.630.30">
    <property type="match status" value="1"/>
</dbReference>
<dbReference type="GO" id="GO:0005758">
    <property type="term" value="C:mitochondrial intermembrane space"/>
    <property type="evidence" value="ECO:0007669"/>
    <property type="project" value="TreeGrafter"/>
</dbReference>
<dbReference type="PANTHER" id="PTHR21327:SF18">
    <property type="entry name" value="3,4-DIHYDROXY-2-BUTANONE 4-PHOSPHATE SYNTHASE"/>
    <property type="match status" value="1"/>
</dbReference>
<evidence type="ECO:0000313" key="17">
    <source>
        <dbReference type="EMBL" id="KAG9324104.1"/>
    </source>
</evidence>
<dbReference type="Gene3D" id="3.90.980.20">
    <property type="match status" value="1"/>
</dbReference>
<dbReference type="InterPro" id="IPR017945">
    <property type="entry name" value="DHBP_synth_RibB-like_a/b_dom"/>
</dbReference>
<feature type="compositionally biased region" description="Polar residues" evidence="15">
    <location>
        <begin position="245"/>
        <end position="256"/>
    </location>
</feature>
<comment type="similarity">
    <text evidence="14">Belongs to the DHBP synthase family.</text>
</comment>
<evidence type="ECO:0000256" key="1">
    <source>
        <dbReference type="ARBA" id="ARBA00001946"/>
    </source>
</evidence>
<dbReference type="Pfam" id="PF00926">
    <property type="entry name" value="DHBP_synthase"/>
    <property type="match status" value="1"/>
</dbReference>
<feature type="compositionally biased region" description="Basic and acidic residues" evidence="15">
    <location>
        <begin position="392"/>
        <end position="406"/>
    </location>
</feature>
<keyword evidence="11" id="KW-0318">Glutathionylation</keyword>
<keyword evidence="6" id="KW-0686">Riboflavin biosynthesis</keyword>
<organism evidence="17 18">
    <name type="scientific">Mortierella alpina</name>
    <name type="common">Oleaginous fungus</name>
    <name type="synonym">Mortierella renispora</name>
    <dbReference type="NCBI Taxonomy" id="64518"/>
    <lineage>
        <taxon>Eukaryota</taxon>
        <taxon>Fungi</taxon>
        <taxon>Fungi incertae sedis</taxon>
        <taxon>Mucoromycota</taxon>
        <taxon>Mortierellomycotina</taxon>
        <taxon>Mortierellomycetes</taxon>
        <taxon>Mortierellales</taxon>
        <taxon>Mortierellaceae</taxon>
        <taxon>Mortierella</taxon>
    </lineage>
</organism>
<dbReference type="EMBL" id="JAIFTL010000077">
    <property type="protein sequence ID" value="KAG9324104.1"/>
    <property type="molecule type" value="Genomic_DNA"/>
</dbReference>
<keyword evidence="10" id="KW-0460">Magnesium</keyword>
<dbReference type="SUPFAM" id="SSF55729">
    <property type="entry name" value="Acyl-CoA N-acyltransferases (Nat)"/>
    <property type="match status" value="1"/>
</dbReference>
<accession>A0A9P8A848</accession>
<sequence length="1164" mass="131026">MASYHGADPVLEFPYEPSSLHWAPNHKSNAEGVYCYCGEGKDLDEPMLPCQTCGQLFHSGCVSCLTKPLLKGDEFFKYECSVCRQGSEFFERAALSWVILVHLVLYNLMEANPDQKYFRWKEEICKFIFEYWSYLLPDKEQSPTWNNTVASVLSVQNHIFHSGVETKGASGWWTLIEKAPPDRNRKLKPKNKVVQKSSAAKHSNPKTKEKRARAKGSPSRKKTRFDETSSDDDFHTSAKPRPLSTAPTTRIKSRQFSLSSGSSLSSAGDSEDSSEEDMFWKSDEEEIRPEVYLHGIPACIQHHFNPSGLDFSAGPIHLEEVFRITDLVDENSPGRLIHRVNSLGAMSAGGKKKRRKSSAADIKTETIQHFLGETHYGQDMTDITDDDLHEYERSTDASDVDSRSDLSESDIEGDYIREAHGRAMAAKRTAGKRFNHATTSPRKKESGRRRSVAPPSSGGKYGRRKSSLKDPSSAFEVPRKSKKNVSMADDFEGSYVSGTPMLTARAGGGKKFSQAHLDALAMARGSSTGSKSKGKAKPRTKAGRTTDQNTVISHPGFNTGATEPPQESLSLTEAVPKAPPALTLQQLQRQQEWHILQVLEDASTAKALPTVAARFKRKLHLKRLKAFLQLPLFDMEKYMREHLASPLDLAPLSKHIPPDPYELRRLREEQFRAKIQKIDHTPYGHSFASRLLGQPVECQTRKPWEAIWKSPFSGKVLKDYIWRDYESRAVMMDVLEEIRMRQGRPGKMSPASSPMGLKRKREETAGIGSTEADQLQQLTLDWHISDRPSLQGHASIDYCYFRREHLLQVNEILCRRFWPGIDMTEALQYPEYSVVVLYKRLVVGCAFMTPEGYITYVAVSAGWEKAGIGQFMLYHLMQASDGKDITLHVSANNPAMIMYQKFGFKPEQFLVNFYKEYLPADSMQSSTQQPSSFTFFLFLELLLYTHTHIMVQETSSVRFDSVEDAIKDFADGKFVIAVDNEDRENEGDLIIAAEKVTTEQMAFLIRHSSGYVCVPTAPSRLKELELPLMVPNNQELMKTAYTVTVDYAHGTTTGISAHDRALTARSLADPTKTAKDFNRPGHILPLRYAEGGTISRFGHTEASVDMCKLAKLQPVAVICELVNDRDGSMARRDDCYAFAKEHGIKLITIADIIKYRQEHSLLDI</sequence>
<dbReference type="Proteomes" id="UP000717515">
    <property type="component" value="Unassembled WGS sequence"/>
</dbReference>
<feature type="compositionally biased region" description="Low complexity" evidence="15">
    <location>
        <begin position="257"/>
        <end position="268"/>
    </location>
</feature>
<feature type="compositionally biased region" description="Basic residues" evidence="15">
    <location>
        <begin position="203"/>
        <end position="223"/>
    </location>
</feature>
<dbReference type="PANTHER" id="PTHR21327">
    <property type="entry name" value="GTP CYCLOHYDROLASE II-RELATED"/>
    <property type="match status" value="1"/>
</dbReference>
<feature type="region of interest" description="Disordered" evidence="15">
    <location>
        <begin position="523"/>
        <end position="566"/>
    </location>
</feature>
<feature type="domain" description="N-acetyltransferase" evidence="16">
    <location>
        <begin position="796"/>
        <end position="928"/>
    </location>
</feature>
<evidence type="ECO:0000313" key="18">
    <source>
        <dbReference type="Proteomes" id="UP000717515"/>
    </source>
</evidence>
<evidence type="ECO:0000256" key="2">
    <source>
        <dbReference type="ARBA" id="ARBA00004904"/>
    </source>
</evidence>
<keyword evidence="12" id="KW-0464">Manganese</keyword>
<dbReference type="InterPro" id="IPR016181">
    <property type="entry name" value="Acyl_CoA_acyltransferase"/>
</dbReference>
<evidence type="ECO:0000256" key="15">
    <source>
        <dbReference type="SAM" id="MobiDB-lite"/>
    </source>
</evidence>
<dbReference type="NCBIfam" id="TIGR00506">
    <property type="entry name" value="ribB"/>
    <property type="match status" value="1"/>
</dbReference>
<dbReference type="PROSITE" id="PS51186">
    <property type="entry name" value="GNAT"/>
    <property type="match status" value="1"/>
</dbReference>
<dbReference type="InterPro" id="IPR000182">
    <property type="entry name" value="GNAT_dom"/>
</dbReference>
<name>A0A9P8A848_MORAP</name>